<name>A0A9L0TL61_HORSE</name>
<keyword evidence="1 3" id="KW-0727">SH2 domain</keyword>
<dbReference type="AlphaFoldDB" id="A0A9L0TL61"/>
<dbReference type="CDD" id="cd10337">
    <property type="entry name" value="SH2_BCAR3"/>
    <property type="match status" value="1"/>
</dbReference>
<dbReference type="InterPro" id="IPR023578">
    <property type="entry name" value="Ras_GEF_dom_sf"/>
</dbReference>
<dbReference type="GeneTree" id="ENSGT00940000154130"/>
<dbReference type="InterPro" id="IPR051853">
    <property type="entry name" value="SH2-Ras-GEF_adapter"/>
</dbReference>
<dbReference type="SUPFAM" id="SSF55550">
    <property type="entry name" value="SH2 domain"/>
    <property type="match status" value="1"/>
</dbReference>
<feature type="compositionally biased region" description="Low complexity" evidence="4">
    <location>
        <begin position="573"/>
        <end position="584"/>
    </location>
</feature>
<evidence type="ECO:0000256" key="2">
    <source>
        <dbReference type="PROSITE-ProRule" id="PRU00168"/>
    </source>
</evidence>
<dbReference type="SMART" id="SM00147">
    <property type="entry name" value="RasGEF"/>
    <property type="match status" value="1"/>
</dbReference>
<gene>
    <name evidence="7" type="primary">SH2D3C</name>
</gene>
<dbReference type="InterPro" id="IPR001895">
    <property type="entry name" value="RASGEF_cat_dom"/>
</dbReference>
<dbReference type="Proteomes" id="UP000002281">
    <property type="component" value="Chromosome 25"/>
</dbReference>
<dbReference type="Pfam" id="PF00617">
    <property type="entry name" value="RasGEF"/>
    <property type="match status" value="1"/>
</dbReference>
<reference evidence="7" key="3">
    <citation type="submission" date="2025-09" db="UniProtKB">
        <authorList>
            <consortium name="Ensembl"/>
        </authorList>
    </citation>
    <scope>IDENTIFICATION</scope>
    <source>
        <strain evidence="7">Thoroughbred</strain>
    </source>
</reference>
<feature type="compositionally biased region" description="Low complexity" evidence="4">
    <location>
        <begin position="499"/>
        <end position="514"/>
    </location>
</feature>
<evidence type="ECO:0000313" key="7">
    <source>
        <dbReference type="Ensembl" id="ENSECAP00000087341.1"/>
    </source>
</evidence>
<dbReference type="GO" id="GO:0005085">
    <property type="term" value="F:guanyl-nucleotide exchange factor activity"/>
    <property type="evidence" value="ECO:0007669"/>
    <property type="project" value="UniProtKB-KW"/>
</dbReference>
<keyword evidence="8" id="KW-1185">Reference proteome</keyword>
<feature type="domain" description="SH2" evidence="5">
    <location>
        <begin position="314"/>
        <end position="413"/>
    </location>
</feature>
<feature type="region of interest" description="Disordered" evidence="4">
    <location>
        <begin position="182"/>
        <end position="208"/>
    </location>
</feature>
<evidence type="ECO:0000256" key="4">
    <source>
        <dbReference type="SAM" id="MobiDB-lite"/>
    </source>
</evidence>
<reference evidence="7" key="2">
    <citation type="submission" date="2025-08" db="UniProtKB">
        <authorList>
            <consortium name="Ensembl"/>
        </authorList>
    </citation>
    <scope>IDENTIFICATION</scope>
    <source>
        <strain evidence="7">Thoroughbred</strain>
    </source>
</reference>
<feature type="region of interest" description="Disordered" evidence="4">
    <location>
        <begin position="220"/>
        <end position="245"/>
    </location>
</feature>
<organism evidence="7 8">
    <name type="scientific">Equus caballus</name>
    <name type="common">Horse</name>
    <dbReference type="NCBI Taxonomy" id="9796"/>
    <lineage>
        <taxon>Eukaryota</taxon>
        <taxon>Metazoa</taxon>
        <taxon>Chordata</taxon>
        <taxon>Craniata</taxon>
        <taxon>Vertebrata</taxon>
        <taxon>Euteleostomi</taxon>
        <taxon>Mammalia</taxon>
        <taxon>Eutheria</taxon>
        <taxon>Laurasiatheria</taxon>
        <taxon>Perissodactyla</taxon>
        <taxon>Equidae</taxon>
        <taxon>Equus</taxon>
    </lineage>
</organism>
<dbReference type="Ensembl" id="ENSECAT00000141289.1">
    <property type="protein sequence ID" value="ENSECAP00000087341.1"/>
    <property type="gene ID" value="ENSECAG00000017874.4"/>
</dbReference>
<dbReference type="PANTHER" id="PTHR14247:SF6">
    <property type="entry name" value="SH2 DOMAIN-CONTAINING PROTEIN 3C"/>
    <property type="match status" value="1"/>
</dbReference>
<dbReference type="InterPro" id="IPR036964">
    <property type="entry name" value="RASGEF_cat_dom_sf"/>
</dbReference>
<feature type="compositionally biased region" description="Low complexity" evidence="4">
    <location>
        <begin position="432"/>
        <end position="446"/>
    </location>
</feature>
<feature type="domain" description="Ras-GEF" evidence="6">
    <location>
        <begin position="680"/>
        <end position="924"/>
    </location>
</feature>
<dbReference type="SMART" id="SM00252">
    <property type="entry name" value="SH2"/>
    <property type="match status" value="1"/>
</dbReference>
<evidence type="ECO:0000256" key="3">
    <source>
        <dbReference type="PROSITE-ProRule" id="PRU00191"/>
    </source>
</evidence>
<dbReference type="PANTHER" id="PTHR14247">
    <property type="entry name" value="BREAST CANCER ANTI-ESTROGEN RESISTANCE PROTEIN 3 HOMOLOG-LIKE PROTEIN"/>
    <property type="match status" value="1"/>
</dbReference>
<dbReference type="Gene3D" id="3.30.505.10">
    <property type="entry name" value="SH2 domain"/>
    <property type="match status" value="1"/>
</dbReference>
<sequence>MLIVFILMGDAGRTPCDFGLTLTASVARMITSDPAGASAIDREPCTCAHSRDKLLLTASAGVWDNLHWEGFVSSSLSGPPATRRPARGFTQLAKMTEGPKKASKKFRFFKFKGLGSLSNLSRSFTLRRSSTPVSIRSHLKPDTFDATQDDMVTVPKSPPAYARSSDMYSHMGTMPRPSIKKAASGQAAQKAQEVGPENHLVPQDLPEHPSLEAADEGVVGTNAPLEDTPKVGPNPPAVEVGPTGKPEDLRMDIEEERAPENVPPERAAGELEAGGDYVKFSKEKYILDSSPEKLHKELEEELKLSSTDLRSHAWYHGRIPREVSETLVQRNGDFLIRDSLTSLGDYVLTCRWRNQALHFKINKVVVKAGESYTHIQYLFEQESFDHVPALVRYHVGSRKAVSEQSGAIIYCPINRTFPLRYLEAWYGQGQGSSKAASPASPSGPKGSHMKRRSVTMTDGLTADKVTRGDGCPTSASLPHPRESIRNCALSMDQIPDLHSPMSPISESPSSPAYSTVTRVHAAPAAPSATALPASPVTRRSSEPQLCPGSAPKPPGESDKGSYSSPSHTLCKASPSPSLSSYSDPDSGHYCQLQPPIRGSREWAAAEASSRQARSYEEKLKELSENGAPEGDWGRAFTVPIMEATSSFNPATFQSLLIPKDNRPLEVGLLRKVKELLAEVDARTLARHVTKVDCLVARILGVTKEMQTLMGVRWGMELLTLPHGRQLRLDLLERFHTMSIMLAVDILGCTGSAEERAALLHKTIQLAAELRGTMGNMFSFAAVMGALDMAQIARLEQTWMTLRQRHTEGAILYEKKLKPFLKSLNEGKEGPPLSNTTFPHVLPLITLLECDSAPAEGPEPWGSTEHGVEVVLAHLEAARTVAHHGGLYHTNAEVKLQGESRVTSSGRWSLVLPAWASLHLPVHSRFSIPLSCPVPPASSSHPFSSSLISSTRLCEWQCQVEVGVPEMVQTAPKWSSTASLNLSFLTCEVGVLTDPLYKIVCKVLSLEPRG</sequence>
<evidence type="ECO:0000313" key="8">
    <source>
        <dbReference type="Proteomes" id="UP000002281"/>
    </source>
</evidence>
<feature type="compositionally biased region" description="Low complexity" evidence="4">
    <location>
        <begin position="521"/>
        <end position="535"/>
    </location>
</feature>
<dbReference type="FunFam" id="1.10.840.10:FF:000007">
    <property type="entry name" value="SH2 domain containing 3C (Predicted)"/>
    <property type="match status" value="1"/>
</dbReference>
<dbReference type="GO" id="GO:0001784">
    <property type="term" value="F:phosphotyrosine residue binding"/>
    <property type="evidence" value="ECO:0007669"/>
    <property type="project" value="InterPro"/>
</dbReference>
<protein>
    <submittedName>
        <fullName evidence="7">SH2 domain containing 3C</fullName>
    </submittedName>
</protein>
<dbReference type="GO" id="GO:0005829">
    <property type="term" value="C:cytosol"/>
    <property type="evidence" value="ECO:0007669"/>
    <property type="project" value="Ensembl"/>
</dbReference>
<accession>A0A9L0TL61</accession>
<dbReference type="InterPro" id="IPR036860">
    <property type="entry name" value="SH2_dom_sf"/>
</dbReference>
<dbReference type="Gene3D" id="1.10.840.10">
    <property type="entry name" value="Ras guanine-nucleotide exchange factors catalytic domain"/>
    <property type="match status" value="1"/>
</dbReference>
<dbReference type="SUPFAM" id="SSF48366">
    <property type="entry name" value="Ras GEF"/>
    <property type="match status" value="1"/>
</dbReference>
<reference evidence="7 8" key="1">
    <citation type="journal article" date="2009" name="Science">
        <title>Genome sequence, comparative analysis, and population genetics of the domestic horse.</title>
        <authorList>
            <consortium name="Broad Institute Genome Sequencing Platform"/>
            <consortium name="Broad Institute Whole Genome Assembly Team"/>
            <person name="Wade C.M."/>
            <person name="Giulotto E."/>
            <person name="Sigurdsson S."/>
            <person name="Zoli M."/>
            <person name="Gnerre S."/>
            <person name="Imsland F."/>
            <person name="Lear T.L."/>
            <person name="Adelson D.L."/>
            <person name="Bailey E."/>
            <person name="Bellone R.R."/>
            <person name="Bloecker H."/>
            <person name="Distl O."/>
            <person name="Edgar R.C."/>
            <person name="Garber M."/>
            <person name="Leeb T."/>
            <person name="Mauceli E."/>
            <person name="MacLeod J.N."/>
            <person name="Penedo M.C.T."/>
            <person name="Raison J.M."/>
            <person name="Sharpe T."/>
            <person name="Vogel J."/>
            <person name="Andersson L."/>
            <person name="Antczak D.F."/>
            <person name="Biagi T."/>
            <person name="Binns M.M."/>
            <person name="Chowdhary B.P."/>
            <person name="Coleman S.J."/>
            <person name="Della Valle G."/>
            <person name="Fryc S."/>
            <person name="Guerin G."/>
            <person name="Hasegawa T."/>
            <person name="Hill E.W."/>
            <person name="Jurka J."/>
            <person name="Kiialainen A."/>
            <person name="Lindgren G."/>
            <person name="Liu J."/>
            <person name="Magnani E."/>
            <person name="Mickelson J.R."/>
            <person name="Murray J."/>
            <person name="Nergadze S.G."/>
            <person name="Onofrio R."/>
            <person name="Pedroni S."/>
            <person name="Piras M.F."/>
            <person name="Raudsepp T."/>
            <person name="Rocchi M."/>
            <person name="Roeed K.H."/>
            <person name="Ryder O.A."/>
            <person name="Searle S."/>
            <person name="Skow L."/>
            <person name="Swinburne J.E."/>
            <person name="Syvaenen A.C."/>
            <person name="Tozaki T."/>
            <person name="Valberg S.J."/>
            <person name="Vaudin M."/>
            <person name="White J.R."/>
            <person name="Zody M.C."/>
            <person name="Lander E.S."/>
            <person name="Lindblad-Toh K."/>
        </authorList>
    </citation>
    <scope>NUCLEOTIDE SEQUENCE [LARGE SCALE GENOMIC DNA]</scope>
    <source>
        <strain evidence="7 8">Thoroughbred</strain>
    </source>
</reference>
<evidence type="ECO:0000256" key="1">
    <source>
        <dbReference type="ARBA" id="ARBA00022999"/>
    </source>
</evidence>
<dbReference type="Pfam" id="PF00017">
    <property type="entry name" value="SH2"/>
    <property type="match status" value="1"/>
</dbReference>
<evidence type="ECO:0000259" key="6">
    <source>
        <dbReference type="PROSITE" id="PS50009"/>
    </source>
</evidence>
<dbReference type="FunFam" id="3.30.505.10:FF:000013">
    <property type="entry name" value="SH2 domain-containing protein 3C isoform X1"/>
    <property type="match status" value="1"/>
</dbReference>
<evidence type="ECO:0000259" key="5">
    <source>
        <dbReference type="PROSITE" id="PS50001"/>
    </source>
</evidence>
<feature type="region of interest" description="Disordered" evidence="4">
    <location>
        <begin position="432"/>
        <end position="481"/>
    </location>
</feature>
<dbReference type="PROSITE" id="PS50001">
    <property type="entry name" value="SH2"/>
    <property type="match status" value="1"/>
</dbReference>
<dbReference type="InterPro" id="IPR000980">
    <property type="entry name" value="SH2"/>
</dbReference>
<proteinExistence type="predicted"/>
<keyword evidence="2" id="KW-0344">Guanine-nucleotide releasing factor</keyword>
<dbReference type="GO" id="GO:0007264">
    <property type="term" value="P:small GTPase-mediated signal transduction"/>
    <property type="evidence" value="ECO:0007669"/>
    <property type="project" value="InterPro"/>
</dbReference>
<dbReference type="PROSITE" id="PS50009">
    <property type="entry name" value="RASGEF_CAT"/>
    <property type="match status" value="1"/>
</dbReference>
<feature type="compositionally biased region" description="Low complexity" evidence="4">
    <location>
        <begin position="182"/>
        <end position="192"/>
    </location>
</feature>
<dbReference type="InterPro" id="IPR044102">
    <property type="entry name" value="SH2_SHEP1/BCAR3/NSP1"/>
</dbReference>
<feature type="region of interest" description="Disordered" evidence="4">
    <location>
        <begin position="494"/>
        <end position="593"/>
    </location>
</feature>